<dbReference type="PANTHER" id="PTHR31315">
    <property type="entry name" value="PROTEIN SIP5"/>
    <property type="match status" value="1"/>
</dbReference>
<feature type="region of interest" description="Disordered" evidence="1">
    <location>
        <begin position="260"/>
        <end position="302"/>
    </location>
</feature>
<dbReference type="PANTHER" id="PTHR31315:SF1">
    <property type="entry name" value="PROTEIN SIP5"/>
    <property type="match status" value="1"/>
</dbReference>
<comment type="caution">
    <text evidence="2">The sequence shown here is derived from an EMBL/GenBank/DDBJ whole genome shotgun (WGS) entry which is preliminary data.</text>
</comment>
<dbReference type="AlphaFoldDB" id="A0A9Q1K504"/>
<feature type="compositionally biased region" description="Basic and acidic residues" evidence="1">
    <location>
        <begin position="288"/>
        <end position="302"/>
    </location>
</feature>
<protein>
    <submittedName>
        <fullName evidence="2">Uncharacterized protein</fullName>
    </submittedName>
</protein>
<evidence type="ECO:0000256" key="1">
    <source>
        <dbReference type="SAM" id="MobiDB-lite"/>
    </source>
</evidence>
<organism evidence="2 3">
    <name type="scientific">Carnegiea gigantea</name>
    <dbReference type="NCBI Taxonomy" id="171969"/>
    <lineage>
        <taxon>Eukaryota</taxon>
        <taxon>Viridiplantae</taxon>
        <taxon>Streptophyta</taxon>
        <taxon>Embryophyta</taxon>
        <taxon>Tracheophyta</taxon>
        <taxon>Spermatophyta</taxon>
        <taxon>Magnoliopsida</taxon>
        <taxon>eudicotyledons</taxon>
        <taxon>Gunneridae</taxon>
        <taxon>Pentapetalae</taxon>
        <taxon>Caryophyllales</taxon>
        <taxon>Cactineae</taxon>
        <taxon>Cactaceae</taxon>
        <taxon>Cactoideae</taxon>
        <taxon>Echinocereeae</taxon>
        <taxon>Carnegiea</taxon>
    </lineage>
</organism>
<reference evidence="2" key="1">
    <citation type="submission" date="2022-04" db="EMBL/GenBank/DDBJ databases">
        <title>Carnegiea gigantea Genome sequencing and assembly v2.</title>
        <authorList>
            <person name="Copetti D."/>
            <person name="Sanderson M.J."/>
            <person name="Burquez A."/>
            <person name="Wojciechowski M.F."/>
        </authorList>
    </citation>
    <scope>NUCLEOTIDE SEQUENCE</scope>
    <source>
        <strain evidence="2">SGP5-SGP5p</strain>
        <tissue evidence="2">Aerial part</tissue>
    </source>
</reference>
<dbReference type="GO" id="GO:0005737">
    <property type="term" value="C:cytoplasm"/>
    <property type="evidence" value="ECO:0007669"/>
    <property type="project" value="TreeGrafter"/>
</dbReference>
<name>A0A9Q1K504_9CARY</name>
<dbReference type="InterPro" id="IPR039301">
    <property type="entry name" value="Sip5/DA2"/>
</dbReference>
<feature type="region of interest" description="Disordered" evidence="1">
    <location>
        <begin position="205"/>
        <end position="243"/>
    </location>
</feature>
<keyword evidence="3" id="KW-1185">Reference proteome</keyword>
<feature type="region of interest" description="Disordered" evidence="1">
    <location>
        <begin position="424"/>
        <end position="477"/>
    </location>
</feature>
<sequence>MLGAAPAILLHGVFDFEALNLHRCPFCKTSNYAVEYRGMKSKEERGLEEIEEQKVIEAKIRMHQQQLLEEEKRQRRKEEISPSNREGHKVNPVCNPSAGMECEEIAPFQDSRATHIFRPQYTRQNRDDEFDVDLEDIMVMEAIWLSIQENGGARHPSAGDTVPEQYVTGEHSMSPAPDSSSYPSGGRACVIAALAERRQLNSQSSCNYNGHLSPPDVLPSGSSTKRVKKSLRYHPQSSSAMETYSAAEVNEVGMSYASSDEFEGGAAVPSSPPPPAPPLSRRRKSKRVKNDQRKCASLEKASSKDICGERMLEEEWQSDSVLVATEAGTSYGSSNELDEGVRATLLYLPPYPPLPPCDEAAMLPPPPPPLYGGQNSSRVRNNRRRYSPPQRASPKDTCGKRMSAEEWELDYGSVVAEVGTTYGSSDELYEGSGATALPAPPPPPPLYDRAGTSSSCSDDGEDDGDYVALPLPPPPPPPPYGCWPIPSPIVYDSIVH</sequence>
<feature type="compositionally biased region" description="Basic and acidic residues" evidence="1">
    <location>
        <begin position="69"/>
        <end position="89"/>
    </location>
</feature>
<gene>
    <name evidence="2" type="ORF">Cgig2_021292</name>
</gene>
<feature type="region of interest" description="Disordered" evidence="1">
    <location>
        <begin position="356"/>
        <end position="401"/>
    </location>
</feature>
<evidence type="ECO:0000313" key="2">
    <source>
        <dbReference type="EMBL" id="KAJ8436762.1"/>
    </source>
</evidence>
<dbReference type="OrthoDB" id="21471at2759"/>
<dbReference type="Proteomes" id="UP001153076">
    <property type="component" value="Unassembled WGS sequence"/>
</dbReference>
<feature type="region of interest" description="Disordered" evidence="1">
    <location>
        <begin position="69"/>
        <end position="92"/>
    </location>
</feature>
<evidence type="ECO:0000313" key="3">
    <source>
        <dbReference type="Proteomes" id="UP001153076"/>
    </source>
</evidence>
<feature type="region of interest" description="Disordered" evidence="1">
    <location>
        <begin position="151"/>
        <end position="185"/>
    </location>
</feature>
<proteinExistence type="predicted"/>
<accession>A0A9Q1K504</accession>
<dbReference type="EMBL" id="JAKOGI010000329">
    <property type="protein sequence ID" value="KAJ8436762.1"/>
    <property type="molecule type" value="Genomic_DNA"/>
</dbReference>